<dbReference type="Proteomes" id="UP000789375">
    <property type="component" value="Unassembled WGS sequence"/>
</dbReference>
<dbReference type="AlphaFoldDB" id="A0A9N9HAC6"/>
<protein>
    <submittedName>
        <fullName evidence="1">14256_t:CDS:1</fullName>
    </submittedName>
</protein>
<name>A0A9N9HAC6_FUNMO</name>
<comment type="caution">
    <text evidence="1">The sequence shown here is derived from an EMBL/GenBank/DDBJ whole genome shotgun (WGS) entry which is preliminary data.</text>
</comment>
<evidence type="ECO:0000313" key="1">
    <source>
        <dbReference type="EMBL" id="CAG8669073.1"/>
    </source>
</evidence>
<gene>
    <name evidence="1" type="ORF">FMOSSE_LOCUS12314</name>
</gene>
<sequence>MASDNLSSLRSYIKNTPHIKYSETISVLFLLELTYKENVEWLRGFISQHIPSFFQLKRTLFHIDYQRDNILKQVKRKVKKLQEDLYFEDTHNKGIIREGLPIVTDGWQESNEIIRTIELEIYVTKKCILYSDESEYCNKRSRDDFSKCLAGAGLVGGINREELQSILALLGITRQNKHQQYFDKQEEFFSSLYQIANISAEDALSHVREASQASGEIIFNRELEDEKCITIQEDNYDSSSQQMKHAILIVIIEKISTILEKYNIKLNIGINGDLSTNKTLAL</sequence>
<evidence type="ECO:0000313" key="2">
    <source>
        <dbReference type="Proteomes" id="UP000789375"/>
    </source>
</evidence>
<accession>A0A9N9HAC6</accession>
<proteinExistence type="predicted"/>
<keyword evidence="2" id="KW-1185">Reference proteome</keyword>
<dbReference type="EMBL" id="CAJVPP010005709">
    <property type="protein sequence ID" value="CAG8669073.1"/>
    <property type="molecule type" value="Genomic_DNA"/>
</dbReference>
<reference evidence="1" key="1">
    <citation type="submission" date="2021-06" db="EMBL/GenBank/DDBJ databases">
        <authorList>
            <person name="Kallberg Y."/>
            <person name="Tangrot J."/>
            <person name="Rosling A."/>
        </authorList>
    </citation>
    <scope>NUCLEOTIDE SEQUENCE</scope>
    <source>
        <strain evidence="1">87-6 pot B 2015</strain>
    </source>
</reference>
<organism evidence="1 2">
    <name type="scientific">Funneliformis mosseae</name>
    <name type="common">Endomycorrhizal fungus</name>
    <name type="synonym">Glomus mosseae</name>
    <dbReference type="NCBI Taxonomy" id="27381"/>
    <lineage>
        <taxon>Eukaryota</taxon>
        <taxon>Fungi</taxon>
        <taxon>Fungi incertae sedis</taxon>
        <taxon>Mucoromycota</taxon>
        <taxon>Glomeromycotina</taxon>
        <taxon>Glomeromycetes</taxon>
        <taxon>Glomerales</taxon>
        <taxon>Glomeraceae</taxon>
        <taxon>Funneliformis</taxon>
    </lineage>
</organism>